<proteinExistence type="predicted"/>
<dbReference type="GeneID" id="93713822"/>
<sequence length="94" mass="11352">MWISFNPFRTTGIKNVTYIKPERKFEHKEEIRASEWLLYPEYRQVNSLVYGFKKQIFLSIDTYHLGHNKIQMTRVLQMTFNEHIPYTIIAGNLK</sequence>
<gene>
    <name evidence="1" type="ORF">SAMN02745910_05115</name>
</gene>
<accession>A0A1I6C6F8</accession>
<protein>
    <submittedName>
        <fullName evidence="1">Ribosomal protein S6--L-glutamate ligase</fullName>
    </submittedName>
</protein>
<dbReference type="GO" id="GO:0005840">
    <property type="term" value="C:ribosome"/>
    <property type="evidence" value="ECO:0007669"/>
    <property type="project" value="UniProtKB-KW"/>
</dbReference>
<dbReference type="Proteomes" id="UP000182762">
    <property type="component" value="Unassembled WGS sequence"/>
</dbReference>
<keyword evidence="1" id="KW-0687">Ribonucleoprotein</keyword>
<comment type="caution">
    <text evidence="1">The sequence shown here is derived from an EMBL/GenBank/DDBJ whole genome shotgun (WGS) entry which is preliminary data.</text>
</comment>
<keyword evidence="2" id="KW-1185">Reference proteome</keyword>
<reference evidence="1 2" key="1">
    <citation type="submission" date="2016-10" db="EMBL/GenBank/DDBJ databases">
        <authorList>
            <person name="Varghese N."/>
            <person name="Submissions S."/>
        </authorList>
    </citation>
    <scope>NUCLEOTIDE SEQUENCE [LARGE SCALE GENOMIC DNA]</scope>
    <source>
        <strain evidence="1 2">DSM 13796</strain>
    </source>
</reference>
<organism evidence="1 2">
    <name type="scientific">Priestia endophytica DSM 13796</name>
    <dbReference type="NCBI Taxonomy" id="1121089"/>
    <lineage>
        <taxon>Bacteria</taxon>
        <taxon>Bacillati</taxon>
        <taxon>Bacillota</taxon>
        <taxon>Bacilli</taxon>
        <taxon>Bacillales</taxon>
        <taxon>Bacillaceae</taxon>
        <taxon>Priestia</taxon>
    </lineage>
</organism>
<keyword evidence="1" id="KW-0689">Ribosomal protein</keyword>
<keyword evidence="1" id="KW-0436">Ligase</keyword>
<evidence type="ECO:0000313" key="2">
    <source>
        <dbReference type="Proteomes" id="UP000182762"/>
    </source>
</evidence>
<dbReference type="RefSeq" id="WP_061804029.1">
    <property type="nucleotide sequence ID" value="NZ_FOXX01000028.1"/>
</dbReference>
<name>A0A1I6C6F8_9BACI</name>
<dbReference type="GO" id="GO:0016874">
    <property type="term" value="F:ligase activity"/>
    <property type="evidence" value="ECO:0007669"/>
    <property type="project" value="UniProtKB-KW"/>
</dbReference>
<evidence type="ECO:0000313" key="1">
    <source>
        <dbReference type="EMBL" id="SFQ88758.1"/>
    </source>
</evidence>
<dbReference type="EMBL" id="FOXX01000028">
    <property type="protein sequence ID" value="SFQ88758.1"/>
    <property type="molecule type" value="Genomic_DNA"/>
</dbReference>